<dbReference type="Gene3D" id="3.40.50.720">
    <property type="entry name" value="NAD(P)-binding Rossmann-like Domain"/>
    <property type="match status" value="3"/>
</dbReference>
<dbReference type="InterPro" id="IPR018201">
    <property type="entry name" value="Ketoacyl_synth_AS"/>
</dbReference>
<dbReference type="SUPFAM" id="SSF51735">
    <property type="entry name" value="NAD(P)-binding Rossmann-fold domains"/>
    <property type="match status" value="3"/>
</dbReference>
<dbReference type="SMART" id="SM00829">
    <property type="entry name" value="PKS_ER"/>
    <property type="match status" value="1"/>
</dbReference>
<keyword evidence="7" id="KW-0511">Multifunctional enzyme</keyword>
<evidence type="ECO:0000256" key="8">
    <source>
        <dbReference type="PROSITE-ProRule" id="PRU01363"/>
    </source>
</evidence>
<dbReference type="InterPro" id="IPR016039">
    <property type="entry name" value="Thiolase-like"/>
</dbReference>
<dbReference type="InterPro" id="IPR002364">
    <property type="entry name" value="Quin_OxRdtase/zeta-crystal_CS"/>
</dbReference>
<dbReference type="SMART" id="SM00825">
    <property type="entry name" value="PKS_KS"/>
    <property type="match status" value="1"/>
</dbReference>
<dbReference type="SMART" id="SM00823">
    <property type="entry name" value="PKS_PP"/>
    <property type="match status" value="2"/>
</dbReference>
<dbReference type="EMBL" id="BJCK01000083">
    <property type="protein sequence ID" value="GCL60440.1"/>
    <property type="molecule type" value="Genomic_DNA"/>
</dbReference>
<dbReference type="GO" id="GO:0004312">
    <property type="term" value="F:fatty acid synthase activity"/>
    <property type="evidence" value="ECO:0007669"/>
    <property type="project" value="TreeGrafter"/>
</dbReference>
<dbReference type="Gene3D" id="3.40.47.10">
    <property type="match status" value="1"/>
</dbReference>
<dbReference type="PROSITE" id="PS00012">
    <property type="entry name" value="PHOSPHOPANTETHEINE"/>
    <property type="match status" value="1"/>
</dbReference>
<dbReference type="GO" id="GO:0031177">
    <property type="term" value="F:phosphopantetheine binding"/>
    <property type="evidence" value="ECO:0007669"/>
    <property type="project" value="InterPro"/>
</dbReference>
<keyword evidence="5" id="KW-0276">Fatty acid metabolism</keyword>
<dbReference type="InterPro" id="IPR009081">
    <property type="entry name" value="PP-bd_ACP"/>
</dbReference>
<dbReference type="RefSeq" id="WP_159297966.1">
    <property type="nucleotide sequence ID" value="NZ_BJCK01000083.1"/>
</dbReference>
<dbReference type="Gene3D" id="3.90.180.10">
    <property type="entry name" value="Medium-chain alcohol dehydrogenases, catalytic domain"/>
    <property type="match status" value="1"/>
</dbReference>
<dbReference type="FunFam" id="3.40.50.720:FF:000209">
    <property type="entry name" value="Polyketide synthase Pks12"/>
    <property type="match status" value="1"/>
</dbReference>
<dbReference type="InterPro" id="IPR020843">
    <property type="entry name" value="ER"/>
</dbReference>
<dbReference type="PROSITE" id="PS52019">
    <property type="entry name" value="PKS_MFAS_DH"/>
    <property type="match status" value="1"/>
</dbReference>
<dbReference type="InterPro" id="IPR014043">
    <property type="entry name" value="Acyl_transferase_dom"/>
</dbReference>
<dbReference type="InterPro" id="IPR042104">
    <property type="entry name" value="PKS_dehydratase_sf"/>
</dbReference>
<dbReference type="FunFam" id="3.40.47.10:FF:000042">
    <property type="entry name" value="Polyketide synthase Pks13"/>
    <property type="match status" value="1"/>
</dbReference>
<name>A0AAD3GA50_MICAE</name>
<dbReference type="Pfam" id="PF02801">
    <property type="entry name" value="Ketoacyl-synt_C"/>
    <property type="match status" value="1"/>
</dbReference>
<dbReference type="Pfam" id="PF00550">
    <property type="entry name" value="PP-binding"/>
    <property type="match status" value="2"/>
</dbReference>
<dbReference type="InterPro" id="IPR049551">
    <property type="entry name" value="PKS_DH_C"/>
</dbReference>
<dbReference type="PROSITE" id="PS52004">
    <property type="entry name" value="KS3_2"/>
    <property type="match status" value="1"/>
</dbReference>
<feature type="domain" description="Carrier" evidence="9">
    <location>
        <begin position="598"/>
        <end position="675"/>
    </location>
</feature>
<gene>
    <name evidence="12" type="ORF">NIES3807_36250</name>
</gene>
<dbReference type="InterPro" id="IPR001227">
    <property type="entry name" value="Ac_transferase_dom_sf"/>
</dbReference>
<evidence type="ECO:0000256" key="2">
    <source>
        <dbReference type="ARBA" id="ARBA00022553"/>
    </source>
</evidence>
<dbReference type="SUPFAM" id="SSF53901">
    <property type="entry name" value="Thiolase-like"/>
    <property type="match status" value="1"/>
</dbReference>
<dbReference type="GO" id="GO:0004315">
    <property type="term" value="F:3-oxoacyl-[acyl-carrier-protein] synthase activity"/>
    <property type="evidence" value="ECO:0007669"/>
    <property type="project" value="InterPro"/>
</dbReference>
<evidence type="ECO:0000313" key="13">
    <source>
        <dbReference type="Proteomes" id="UP000441080"/>
    </source>
</evidence>
<dbReference type="GO" id="GO:0016491">
    <property type="term" value="F:oxidoreductase activity"/>
    <property type="evidence" value="ECO:0007669"/>
    <property type="project" value="InterPro"/>
</dbReference>
<dbReference type="InterPro" id="IPR045851">
    <property type="entry name" value="AMP-bd_C_sf"/>
</dbReference>
<dbReference type="InterPro" id="IPR049900">
    <property type="entry name" value="PKS_mFAS_DH"/>
</dbReference>
<feature type="active site" description="Proton donor; for dehydratase activity" evidence="8">
    <location>
        <position position="1785"/>
    </location>
</feature>
<organism evidence="12 13">
    <name type="scientific">Microcystis aeruginosa NIES-3807</name>
    <dbReference type="NCBI Taxonomy" id="2517785"/>
    <lineage>
        <taxon>Bacteria</taxon>
        <taxon>Bacillati</taxon>
        <taxon>Cyanobacteriota</taxon>
        <taxon>Cyanophyceae</taxon>
        <taxon>Oscillatoriophycideae</taxon>
        <taxon>Chroococcales</taxon>
        <taxon>Microcystaceae</taxon>
        <taxon>Microcystis</taxon>
    </lineage>
</organism>
<dbReference type="InterPro" id="IPR006162">
    <property type="entry name" value="Ppantetheine_attach_site"/>
</dbReference>
<protein>
    <submittedName>
        <fullName evidence="12">Beta-ketoacyl synthase</fullName>
    </submittedName>
</protein>
<dbReference type="Pfam" id="PF08659">
    <property type="entry name" value="KR"/>
    <property type="match status" value="1"/>
</dbReference>
<dbReference type="SMART" id="SM01294">
    <property type="entry name" value="PKS_PP_betabranch"/>
    <property type="match status" value="1"/>
</dbReference>
<dbReference type="Gene3D" id="3.40.50.12780">
    <property type="entry name" value="N-terminal domain of ligase-like"/>
    <property type="match status" value="1"/>
</dbReference>
<dbReference type="InterPro" id="IPR050091">
    <property type="entry name" value="PKS_NRPS_Biosynth_Enz"/>
</dbReference>
<evidence type="ECO:0000256" key="5">
    <source>
        <dbReference type="ARBA" id="ARBA00022832"/>
    </source>
</evidence>
<evidence type="ECO:0000259" key="11">
    <source>
        <dbReference type="PROSITE" id="PS52019"/>
    </source>
</evidence>
<sequence length="2792" mass="305526">MTKAYPQRSRALSISSGGTLPDRSHAPISLVEVLRRAAQQEIHDSLIFLDPHGLVTISSYGRLLENSSRVFAGLRQFNLSPGSKILLLLENNLDILDAFWGCILGGFVPVIIEVPPPGRSLPSALAKLADLAEFLAVSLSIVPTERSDIIDALCRERAIKSRFIPLENLRNHPLAPDHFNPRPDDIALAVLSSGSTGKPKCIELTHRNLLVRATGANALARHRSDEIALNWLPFDHIGSISDWHIRCLLLGCRTVYAPKELVLSDILQWIELINRFGVTHSWAPTFAYHLLGERLSREESHPWDLSRVRCLLMAGETIARRVVEKCRDALAVYGMPETAIRSAFGMAELASGVTYLRPEDGVLRFYRPSPSRSRENGPIVDLAGESSEQRDFADLGAPIPGITLRIVDGADRVLPPGKIGHVQARGDVVFAGYYNNPEANRQAFTEDGWFRTGDLGFLRDGRLSLTGRAKEVIIINGVNYSVTEIEGIVEKVPGINASCTAVCGLPDGERGGEKVAIFFSRDGRGYDELRSLIQKIKREIIDHLGIHPDLVLPVPESAIPRTSIGKIQRFQLRQKFECGEFAGILQEIDRLFPKNPIVDRADLERQIAGIWQTVLEKNHEEIQFQDNFFELGGTSLHLAKVQYLLEEKLHLSLGITDLFRYPTISSLARYLHPSERPESQPNPRPRTRLAENCDVAVIGMAGSFPGADTVKEFWRNLCQGVESIDPLTDEEILAAGVDAGLLQKAGYVKRGPLLKNIEHFDADFFGYTAKEAELLDPQQRLFLESAWESLEDAGYDPHTYPGSIGVYAGAGMNTYLLNNIYPNRHHLDANDPLDPIDLDSLGGFRMMVANDKDYLTTRVSYKLNLTGPSVNVQTACSTSLSAIHLACQSLLARECDLAIAGGVSIQVPQTTGHLSQEGMILSPDGHCRAFDERAAGTVFGNGVGVVVLKPLETALADGDRIYAVVKGSAMVNDGAAKVGYLAPSGEGQARAVALALLKAGVEAESIGYVEAHGTGTPLGDPIEVEGLTRAFRPHTAKNGYCALGSVKTNIGHLQIASGIAGFIKAVLAIHHGKIPPSLHFDRPNPGLALDRSPFYVNTSLREWRTATRPRRAGVNSLGIGGTNVHVILEEAPAIRKETPSVDRPLHLLTLSAKTENALRALVDRYDTFLARTPDNFADICYSANTGRARWPYRLAITAESVGEARERLRSVDFSRISLEESPKIACLFAGQGTRLAGAGYELYRTQPSFRQTLDRCSKIFADLFARSLADVLYSENGGEELLQDNGYSQAALFAIECALFEMWRSWGIEPCALMGYSLGEYAAAATAGVFSLEDGVKLVASRGRLIQSLTPDGKMVAVWGDEATVREVIAPYPGKIAISAFNGPESLVLSGTVEVIDAVVTGLEKRGLRVKVLDVNRAFHSPLVEPILEEFERVAREITYHPPRLPILSTLTGEWATEAIATADYWIEHLRSSVHFADGIETLHQAGYNIFLECSPRPIVSGMGQGVLETERSLLWLASLRDCDSNWHSVLESLGQLYQRGVEIDWQGFERPYRRYRVELPTYPFQGQRYWFDRPAPEPVGRSLAHPLHPLLGSRIPSPLSDKIFQGSIGVRSDRWLNDHRVNGKAIVPGAVYLEMALAAGKAVLSSPTLVLENVQISQALTLGEETVIVQTIVRDREGETSFEIYSARPNGEDWTRHCSGRILIVPTPPGETVDGDRERSRLDTVISGEIFYDRCRKRGLDYGPSFRGVREIHIGDGEALTKIVFPENSPDELPRYQLHPRLLDACFQTLLATVPDGGTLVPMAVERLTLYRPPASVLWSHARTRPPSRDSIETDLDIFDEGGNLVARVEGLRSKRISGAKGENWRDLLYRVEWIERVPTLSTEILETPGHWVLFADGEGIAETLAERLQANGQTCTIVAPGKDQLSPRSAIEESGENLKGVLYLSLSHSSANGDIETAVERKCTDFLAIVQSLIRRNDAHPSAQSPRLWLITRGARDIGRELPDISSITGAAPWGMAVAIAQEHPELRCTCVDIDHRESSREAAGALWSEIRSSGKEDRVVLRGGIRYVPRLTRATSDGRQPDRLIVTEPGMIENLQWRSFSRRPPSPGEVEIEVRATGLNFRDLLNVLGMYPGEAGELGLECAGEVVRVGAGVTGLKIGDRVMGLVEGGFARYVTVPALWVVPMVDGWTFEEAATVPGSFLTAYLALSELAKLQPGERVLIHAAAGGVGLAAIQLARRIGAEVFATASPGKWSFLQSLGIDRIGNSRTLDFAGEIDQQTGGRGVDVVLNCLSGEFIPDSMAIVATGGRFVEIGKQGILSAGEAAQIRPDIDYFTFDLLEIARSQPEAIRSSLGELRERFEKVELQPLPRRVFPIAEVKTAFRTLQRAKHTGKIVVSRSGKDFPVIGEGSYLIAGGFGALGSLVARWIAEKGVRHLILVGRGEPSPDALETIRGLEEAGTKVLTVSADISHQSAVERVLATLEKDNFPPLRGIVHAAGVLEDRPVRLEENGGLRRVIAPKVFGAWHLHQLTKEMPIDFFLLFSSFASLSGSAGQVGYCAANAFLDALAQARQGAGLPATSINWGAWGRIGMAARQTRRRGIPGMGEIDPIEGLKALEQILASGESQIAIARLDHGDPGFLASPFFEWVMGAASPSSLPEPPRERWDTLPPMERKERLLARVLDAVTRVLGLPNADTIPLHCGFTELGLDSLTSIELRNQLQTTLNLSLPSTIAFDYPDVGRLVDYLAGRLFPPIVGETTSANNGAREMVKDLSDVEAEALLLDELNRLPL</sequence>
<dbReference type="InterPro" id="IPR049552">
    <property type="entry name" value="PKS_DH_N"/>
</dbReference>
<dbReference type="PANTHER" id="PTHR43775">
    <property type="entry name" value="FATTY ACID SYNTHASE"/>
    <property type="match status" value="1"/>
</dbReference>
<dbReference type="InterPro" id="IPR036291">
    <property type="entry name" value="NAD(P)-bd_dom_sf"/>
</dbReference>
<evidence type="ECO:0000259" key="10">
    <source>
        <dbReference type="PROSITE" id="PS52004"/>
    </source>
</evidence>
<dbReference type="InterPro" id="IPR016035">
    <property type="entry name" value="Acyl_Trfase/lysoPLipase"/>
</dbReference>
<dbReference type="Gene3D" id="3.40.366.10">
    <property type="entry name" value="Malonyl-Coenzyme A Acyl Carrier Protein, domain 2"/>
    <property type="match status" value="1"/>
</dbReference>
<dbReference type="Pfam" id="PF00109">
    <property type="entry name" value="ketoacyl-synt"/>
    <property type="match status" value="1"/>
</dbReference>
<dbReference type="Gene3D" id="3.30.300.30">
    <property type="match status" value="1"/>
</dbReference>
<proteinExistence type="predicted"/>
<dbReference type="Pfam" id="PF00501">
    <property type="entry name" value="AMP-binding"/>
    <property type="match status" value="1"/>
</dbReference>
<dbReference type="Pfam" id="PF22621">
    <property type="entry name" value="CurL-like_PKS_C"/>
    <property type="match status" value="1"/>
</dbReference>
<dbReference type="SMART" id="SM00826">
    <property type="entry name" value="PKS_DH"/>
    <property type="match status" value="1"/>
</dbReference>
<feature type="region of interest" description="C-terminal hotdog fold" evidence="8">
    <location>
        <begin position="1724"/>
        <end position="1864"/>
    </location>
</feature>
<dbReference type="SMART" id="SM00822">
    <property type="entry name" value="PKS_KR"/>
    <property type="match status" value="1"/>
</dbReference>
<keyword evidence="4" id="KW-0677">Repeat</keyword>
<feature type="domain" description="Ketosynthase family 3 (KS3)" evidence="10">
    <location>
        <begin position="692"/>
        <end position="1130"/>
    </location>
</feature>
<dbReference type="InterPro" id="IPR020841">
    <property type="entry name" value="PKS_Beta-ketoAc_synthase_dom"/>
</dbReference>
<feature type="region of interest" description="N-terminal hotdog fold" evidence="8">
    <location>
        <begin position="1589"/>
        <end position="1710"/>
    </location>
</feature>
<dbReference type="InterPro" id="IPR036736">
    <property type="entry name" value="ACP-like_sf"/>
</dbReference>
<evidence type="ECO:0000313" key="12">
    <source>
        <dbReference type="EMBL" id="GCL60440.1"/>
    </source>
</evidence>
<evidence type="ECO:0000256" key="4">
    <source>
        <dbReference type="ARBA" id="ARBA00022737"/>
    </source>
</evidence>
<keyword evidence="1" id="KW-0596">Phosphopantetheine</keyword>
<dbReference type="Gene3D" id="3.10.129.110">
    <property type="entry name" value="Polyketide synthase dehydratase"/>
    <property type="match status" value="1"/>
</dbReference>
<dbReference type="PROSITE" id="PS01162">
    <property type="entry name" value="QOR_ZETA_CRYSTAL"/>
    <property type="match status" value="1"/>
</dbReference>
<dbReference type="Gene3D" id="3.30.70.3290">
    <property type="match status" value="1"/>
</dbReference>
<dbReference type="InterPro" id="IPR020807">
    <property type="entry name" value="PKS_DH"/>
</dbReference>
<dbReference type="SMART" id="SM00827">
    <property type="entry name" value="PKS_AT"/>
    <property type="match status" value="1"/>
</dbReference>
<dbReference type="Pfam" id="PF14765">
    <property type="entry name" value="PS-DH"/>
    <property type="match status" value="1"/>
</dbReference>
<dbReference type="CDD" id="cd08955">
    <property type="entry name" value="KR_2_FAS_SDR_x"/>
    <property type="match status" value="1"/>
</dbReference>
<evidence type="ECO:0000256" key="1">
    <source>
        <dbReference type="ARBA" id="ARBA00022450"/>
    </source>
</evidence>
<dbReference type="SUPFAM" id="SSF56801">
    <property type="entry name" value="Acetyl-CoA synthetase-like"/>
    <property type="match status" value="1"/>
</dbReference>
<dbReference type="InterPro" id="IPR014030">
    <property type="entry name" value="Ketoacyl_synth_N"/>
</dbReference>
<dbReference type="InterPro" id="IPR000873">
    <property type="entry name" value="AMP-dep_synth/lig_dom"/>
</dbReference>
<accession>A0AAD3GA50</accession>
<reference evidence="12 13" key="1">
    <citation type="submission" date="2019-02" db="EMBL/GenBank/DDBJ databases">
        <title>Draft genome sequence of Arthrospira platensis NIES-3807.</title>
        <authorList>
            <person name="Yamaguchi H."/>
            <person name="Suzuki S."/>
            <person name="Kawachi M."/>
        </authorList>
    </citation>
    <scope>NUCLEOTIDE SEQUENCE [LARGE SCALE GENOMIC DNA]</scope>
    <source>
        <strain evidence="12 13">NIES-3807</strain>
    </source>
</reference>
<dbReference type="InterPro" id="IPR013968">
    <property type="entry name" value="PKS_KR"/>
</dbReference>
<dbReference type="Proteomes" id="UP000441080">
    <property type="component" value="Unassembled WGS sequence"/>
</dbReference>
<dbReference type="PROSITE" id="PS50075">
    <property type="entry name" value="CARRIER"/>
    <property type="match status" value="2"/>
</dbReference>
<dbReference type="PANTHER" id="PTHR43775:SF51">
    <property type="entry name" value="INACTIVE PHENOLPHTHIOCEROL SYNTHESIS POLYKETIDE SYNTHASE TYPE I PKS1-RELATED"/>
    <property type="match status" value="1"/>
</dbReference>
<evidence type="ECO:0000256" key="7">
    <source>
        <dbReference type="ARBA" id="ARBA00023268"/>
    </source>
</evidence>
<dbReference type="PROSITE" id="PS00606">
    <property type="entry name" value="KS3_1"/>
    <property type="match status" value="1"/>
</dbReference>
<feature type="domain" description="Carrier" evidence="9">
    <location>
        <begin position="2677"/>
        <end position="2752"/>
    </location>
</feature>
<dbReference type="SUPFAM" id="SSF50129">
    <property type="entry name" value="GroES-like"/>
    <property type="match status" value="1"/>
</dbReference>
<dbReference type="GO" id="GO:0006633">
    <property type="term" value="P:fatty acid biosynthetic process"/>
    <property type="evidence" value="ECO:0007669"/>
    <property type="project" value="InterPro"/>
</dbReference>
<dbReference type="SUPFAM" id="SSF52151">
    <property type="entry name" value="FabD/lysophospholipase-like"/>
    <property type="match status" value="1"/>
</dbReference>
<dbReference type="CDD" id="cd05195">
    <property type="entry name" value="enoyl_red"/>
    <property type="match status" value="1"/>
</dbReference>
<dbReference type="InterPro" id="IPR011032">
    <property type="entry name" value="GroES-like_sf"/>
</dbReference>
<evidence type="ECO:0000256" key="3">
    <source>
        <dbReference type="ARBA" id="ARBA00022679"/>
    </source>
</evidence>
<evidence type="ECO:0000256" key="6">
    <source>
        <dbReference type="ARBA" id="ARBA00023098"/>
    </source>
</evidence>
<dbReference type="SUPFAM" id="SSF55048">
    <property type="entry name" value="Probable ACP-binding domain of malonyl-CoA ACP transacylase"/>
    <property type="match status" value="1"/>
</dbReference>
<dbReference type="InterPro" id="IPR020806">
    <property type="entry name" value="PKS_PP-bd"/>
</dbReference>
<dbReference type="InterPro" id="IPR057326">
    <property type="entry name" value="KR_dom"/>
</dbReference>
<comment type="caution">
    <text evidence="12">The sequence shown here is derived from an EMBL/GenBank/DDBJ whole genome shotgun (WGS) entry which is preliminary data.</text>
</comment>
<dbReference type="InterPro" id="IPR016036">
    <property type="entry name" value="Malonyl_transacylase_ACP-bd"/>
</dbReference>
<dbReference type="CDD" id="cd00833">
    <property type="entry name" value="PKS"/>
    <property type="match status" value="1"/>
</dbReference>
<dbReference type="InterPro" id="IPR014031">
    <property type="entry name" value="Ketoacyl_synth_C"/>
</dbReference>
<evidence type="ECO:0000259" key="9">
    <source>
        <dbReference type="PROSITE" id="PS50075"/>
    </source>
</evidence>
<dbReference type="SUPFAM" id="SSF47336">
    <property type="entry name" value="ACP-like"/>
    <property type="match status" value="2"/>
</dbReference>
<dbReference type="InterPro" id="IPR042099">
    <property type="entry name" value="ANL_N_sf"/>
</dbReference>
<dbReference type="Pfam" id="PF08240">
    <property type="entry name" value="ADH_N"/>
    <property type="match status" value="1"/>
</dbReference>
<dbReference type="Pfam" id="PF21089">
    <property type="entry name" value="PKS_DH_N"/>
    <property type="match status" value="1"/>
</dbReference>
<dbReference type="InterPro" id="IPR013154">
    <property type="entry name" value="ADH-like_N"/>
</dbReference>
<dbReference type="Pfam" id="PF13602">
    <property type="entry name" value="ADH_zinc_N_2"/>
    <property type="match status" value="1"/>
</dbReference>
<keyword evidence="2" id="KW-0597">Phosphoprotein</keyword>
<keyword evidence="3" id="KW-0808">Transferase</keyword>
<dbReference type="Gene3D" id="1.10.1200.10">
    <property type="entry name" value="ACP-like"/>
    <property type="match status" value="2"/>
</dbReference>
<feature type="domain" description="PKS/mFAS DH" evidence="11">
    <location>
        <begin position="1589"/>
        <end position="1864"/>
    </location>
</feature>
<feature type="active site" description="Proton acceptor; for dehydratase activity" evidence="8">
    <location>
        <position position="1620"/>
    </location>
</feature>
<keyword evidence="6" id="KW-0443">Lipid metabolism</keyword>
<dbReference type="Pfam" id="PF00698">
    <property type="entry name" value="Acyl_transf_1"/>
    <property type="match status" value="1"/>
</dbReference>
<dbReference type="GO" id="GO:0008270">
    <property type="term" value="F:zinc ion binding"/>
    <property type="evidence" value="ECO:0007669"/>
    <property type="project" value="InterPro"/>
</dbReference>